<dbReference type="InterPro" id="IPR002938">
    <property type="entry name" value="FAD-bd"/>
</dbReference>
<protein>
    <submittedName>
        <fullName evidence="7">Related to monooxygenase</fullName>
    </submittedName>
</protein>
<sequence length="402" mass="44543">MARNDIERITSPHVLIVGAGITGLLIAQGLKKAGITYTIFDAETPGISRPREWTLAIHWSIPILEKLLPAELFNRLSETQCDPTHDRGAEETIELRNSETGEELKSIPTPNMKRVSRKKLRSFCAEGIDVLWGKTLDDVTCDAEGETVTAHFADGSSYQGNVLVGADGPKSKVRELLLGKEKSRNSSVGIVFNMAIVKYKDAEKAMHVRSGHPVNCLGYNPKGIFTAIAICDIPDPKKPETWVFQLACSWLGKRDTNLSNEQRLEFIKTAARGLAEPFRSANLWMPDDTTVHTDNMSYWIPVPFESHKGRITLVGDAAHPLPPHRGQGLNHCILDALNFVDAIMKLQAEQGTKEELIASYNTELIQRGAEEVRLSVKSALMVHDWALFMDSPLMKHGVTKVS</sequence>
<keyword evidence="8" id="KW-1185">Reference proteome</keyword>
<dbReference type="Proteomes" id="UP000184330">
    <property type="component" value="Unassembled WGS sequence"/>
</dbReference>
<feature type="domain" description="FAD-binding" evidence="6">
    <location>
        <begin position="13"/>
        <end position="370"/>
    </location>
</feature>
<proteinExistence type="predicted"/>
<evidence type="ECO:0000313" key="7">
    <source>
        <dbReference type="EMBL" id="CZR51460.1"/>
    </source>
</evidence>
<dbReference type="EMBL" id="FJOG01000002">
    <property type="protein sequence ID" value="CZR51460.1"/>
    <property type="molecule type" value="Genomic_DNA"/>
</dbReference>
<evidence type="ECO:0000313" key="8">
    <source>
        <dbReference type="Proteomes" id="UP000184330"/>
    </source>
</evidence>
<evidence type="ECO:0000256" key="2">
    <source>
        <dbReference type="ARBA" id="ARBA00022630"/>
    </source>
</evidence>
<evidence type="ECO:0000256" key="3">
    <source>
        <dbReference type="ARBA" id="ARBA00022827"/>
    </source>
</evidence>
<dbReference type="SUPFAM" id="SSF51905">
    <property type="entry name" value="FAD/NAD(P)-binding domain"/>
    <property type="match status" value="1"/>
</dbReference>
<accession>A0A1L7WFA5</accession>
<dbReference type="Pfam" id="PF01494">
    <property type="entry name" value="FAD_binding_3"/>
    <property type="match status" value="1"/>
</dbReference>
<keyword evidence="4" id="KW-0560">Oxidoreductase</keyword>
<evidence type="ECO:0000259" key="6">
    <source>
        <dbReference type="Pfam" id="PF01494"/>
    </source>
</evidence>
<gene>
    <name evidence="7" type="ORF">PAC_01336</name>
</gene>
<evidence type="ECO:0000256" key="4">
    <source>
        <dbReference type="ARBA" id="ARBA00023002"/>
    </source>
</evidence>
<dbReference type="PANTHER" id="PTHR47178:SF2">
    <property type="entry name" value="FAD-BINDING DOMAIN-CONTAINING PROTEIN"/>
    <property type="match status" value="1"/>
</dbReference>
<keyword evidence="5 7" id="KW-0503">Monooxygenase</keyword>
<name>A0A1L7WFA5_9HELO</name>
<dbReference type="OrthoDB" id="47494at2759"/>
<keyword evidence="2" id="KW-0285">Flavoprotein</keyword>
<keyword evidence="3" id="KW-0274">FAD</keyword>
<dbReference type="PANTHER" id="PTHR47178">
    <property type="entry name" value="MONOOXYGENASE, FAD-BINDING"/>
    <property type="match status" value="1"/>
</dbReference>
<dbReference type="STRING" id="576137.A0A1L7WFA5"/>
<dbReference type="PRINTS" id="PR00420">
    <property type="entry name" value="RNGMNOXGNASE"/>
</dbReference>
<evidence type="ECO:0000256" key="1">
    <source>
        <dbReference type="ARBA" id="ARBA00001974"/>
    </source>
</evidence>
<dbReference type="AlphaFoldDB" id="A0A1L7WFA5"/>
<evidence type="ECO:0000256" key="5">
    <source>
        <dbReference type="ARBA" id="ARBA00023033"/>
    </source>
</evidence>
<dbReference type="InterPro" id="IPR036188">
    <property type="entry name" value="FAD/NAD-bd_sf"/>
</dbReference>
<dbReference type="GO" id="GO:0004497">
    <property type="term" value="F:monooxygenase activity"/>
    <property type="evidence" value="ECO:0007669"/>
    <property type="project" value="UniProtKB-KW"/>
</dbReference>
<dbReference type="Gene3D" id="3.50.50.60">
    <property type="entry name" value="FAD/NAD(P)-binding domain"/>
    <property type="match status" value="1"/>
</dbReference>
<reference evidence="7 8" key="1">
    <citation type="submission" date="2016-03" db="EMBL/GenBank/DDBJ databases">
        <authorList>
            <person name="Ploux O."/>
        </authorList>
    </citation>
    <scope>NUCLEOTIDE SEQUENCE [LARGE SCALE GENOMIC DNA]</scope>
    <source>
        <strain evidence="7 8">UAMH 11012</strain>
    </source>
</reference>
<comment type="cofactor">
    <cofactor evidence="1">
        <name>FAD</name>
        <dbReference type="ChEBI" id="CHEBI:57692"/>
    </cofactor>
</comment>
<dbReference type="GO" id="GO:0071949">
    <property type="term" value="F:FAD binding"/>
    <property type="evidence" value="ECO:0007669"/>
    <property type="project" value="InterPro"/>
</dbReference>
<organism evidence="7 8">
    <name type="scientific">Phialocephala subalpina</name>
    <dbReference type="NCBI Taxonomy" id="576137"/>
    <lineage>
        <taxon>Eukaryota</taxon>
        <taxon>Fungi</taxon>
        <taxon>Dikarya</taxon>
        <taxon>Ascomycota</taxon>
        <taxon>Pezizomycotina</taxon>
        <taxon>Leotiomycetes</taxon>
        <taxon>Helotiales</taxon>
        <taxon>Mollisiaceae</taxon>
        <taxon>Phialocephala</taxon>
        <taxon>Phialocephala fortinii species complex</taxon>
    </lineage>
</organism>